<feature type="compositionally biased region" description="Low complexity" evidence="1">
    <location>
        <begin position="8"/>
        <end position="17"/>
    </location>
</feature>
<dbReference type="RefSeq" id="XP_022246016.1">
    <property type="nucleotide sequence ID" value="XM_022390308.1"/>
</dbReference>
<proteinExistence type="predicted"/>
<feature type="region of interest" description="Disordered" evidence="1">
    <location>
        <begin position="1"/>
        <end position="23"/>
    </location>
</feature>
<keyword evidence="2" id="KW-1133">Transmembrane helix</keyword>
<feature type="compositionally biased region" description="Polar residues" evidence="1">
    <location>
        <begin position="904"/>
        <end position="920"/>
    </location>
</feature>
<keyword evidence="2" id="KW-0472">Membrane</keyword>
<evidence type="ECO:0000313" key="4">
    <source>
        <dbReference type="RefSeq" id="XP_013778323.1"/>
    </source>
</evidence>
<evidence type="ECO:0000256" key="2">
    <source>
        <dbReference type="SAM" id="Phobius"/>
    </source>
</evidence>
<evidence type="ECO:0000313" key="3">
    <source>
        <dbReference type="Proteomes" id="UP000694941"/>
    </source>
</evidence>
<dbReference type="Proteomes" id="UP000694941">
    <property type="component" value="Unplaced"/>
</dbReference>
<dbReference type="PANTHER" id="PTHR39952">
    <property type="entry name" value="FI02073P"/>
    <property type="match status" value="1"/>
</dbReference>
<evidence type="ECO:0000313" key="7">
    <source>
        <dbReference type="RefSeq" id="XP_022246017.1"/>
    </source>
</evidence>
<evidence type="ECO:0000256" key="1">
    <source>
        <dbReference type="SAM" id="MobiDB-lite"/>
    </source>
</evidence>
<protein>
    <submittedName>
        <fullName evidence="4 5">Uncharacterized protein LOC106462903</fullName>
    </submittedName>
</protein>
<dbReference type="RefSeq" id="XP_013778324.1">
    <property type="nucleotide sequence ID" value="XM_013922870.2"/>
</dbReference>
<evidence type="ECO:0000313" key="8">
    <source>
        <dbReference type="RefSeq" id="XP_022246020.1"/>
    </source>
</evidence>
<feature type="transmembrane region" description="Helical" evidence="2">
    <location>
        <begin position="135"/>
        <end position="157"/>
    </location>
</feature>
<feature type="compositionally biased region" description="Polar residues" evidence="1">
    <location>
        <begin position="385"/>
        <end position="395"/>
    </location>
</feature>
<dbReference type="RefSeq" id="XP_013778323.1">
    <property type="nucleotide sequence ID" value="XM_013922869.2"/>
</dbReference>
<keyword evidence="3" id="KW-1185">Reference proteome</keyword>
<dbReference type="GeneID" id="106462903"/>
<feature type="transmembrane region" description="Helical" evidence="2">
    <location>
        <begin position="65"/>
        <end position="86"/>
    </location>
</feature>
<dbReference type="RefSeq" id="XP_022246017.1">
    <property type="nucleotide sequence ID" value="XM_022390309.1"/>
</dbReference>
<feature type="region of interest" description="Disordered" evidence="1">
    <location>
        <begin position="364"/>
        <end position="396"/>
    </location>
</feature>
<sequence length="936" mass="104632">METCRQLSRPSIPAVPSSVPPPPPPPSHVGAITHLPFCPQGPYVARSARRAADSVSWWKTWLRKYVLLCLISGGLLMLLGIIFIGIYLTLRTYTSSLQFFETVPTYVPAVVLIITGLMVMCFAKRRNRYAYLIKLAGGCCLICALLCVVITVTTTVVHMNRLQTLHKCVYTPMAKTCTCVSAIPDPGTSSETPRFVFNNTPNCDVVHGSLSTSLRVLFGLSVIGILICIFSSMLVYQLLSHEKKKIYWEQLELRRRFIYARHANHPLCSCYEDLYPWPLWEMLDYRFLSAQHLNSTPLTQEESPPQVTQVLANSAQSGGQRQTNWRWLPWPLRSATNRIINTRGSTSNVRSSFIRRLISREIWREETTSPSTSTPQESPLRPDSPQASPWRNNTGHMFRPHVRATAAQERFGAYSRPTGSTRPLVTHRRTRSNDGIFHHLQINSSARYSPSFAPTENFEIPRHMWGPPPPYSHPPSNENFSGLQFGSGNMRQNGFSHEQETNLGIPPNTTVVTVESQVHEPETNGAASSCSKISTPLSERKLMCHFSSSDGITLTISNNLLNICNNDDAELDEDKQDNSCIVEVHVPYIVQKDDIIFNTLPTRSSKKKDPNLFKSLSNIPLCLSKKLNEMNQEKHHSNNLSMIESCCEIKNVLQCSVEDLSKFQEIKNAICDKLTYKTFSERDMYDEDSQNFSSATDPSPSSLSFQATFIEHPSDFKSSIMIATSPSTPVTENVTLNDKMYAQSMPNLSLSNSPTAASILFQIPSSDNTSTSQDFADFDLDEDSSPLNFDSLSSDATSAPSLPEDEQHFYGSNQLLFNHQDIPKDEHHLHCDESRLPGEIGCKFSGSSTAVASGHTLPIDKSQTSMRDTSEQQDYLSCPESEAICEDRGYSDRGSIEPKYLSTDIRSPSQSVPGPSENTPTLFRESFIVTIKSVNV</sequence>
<feature type="compositionally biased region" description="Basic and acidic residues" evidence="1">
    <location>
        <begin position="887"/>
        <end position="896"/>
    </location>
</feature>
<dbReference type="RefSeq" id="XP_022246020.1">
    <property type="nucleotide sequence ID" value="XM_022390312.1"/>
</dbReference>
<evidence type="ECO:0000313" key="6">
    <source>
        <dbReference type="RefSeq" id="XP_022246016.1"/>
    </source>
</evidence>
<evidence type="ECO:0000313" key="5">
    <source>
        <dbReference type="RefSeq" id="XP_013778324.1"/>
    </source>
</evidence>
<name>A0ABM1SQW0_LIMPO</name>
<keyword evidence="2" id="KW-0812">Transmembrane</keyword>
<accession>A0ABM1SQW0</accession>
<organism evidence="3 6">
    <name type="scientific">Limulus polyphemus</name>
    <name type="common">Atlantic horseshoe crab</name>
    <dbReference type="NCBI Taxonomy" id="6850"/>
    <lineage>
        <taxon>Eukaryota</taxon>
        <taxon>Metazoa</taxon>
        <taxon>Ecdysozoa</taxon>
        <taxon>Arthropoda</taxon>
        <taxon>Chelicerata</taxon>
        <taxon>Merostomata</taxon>
        <taxon>Xiphosura</taxon>
        <taxon>Limulidae</taxon>
        <taxon>Limulus</taxon>
    </lineage>
</organism>
<gene>
    <name evidence="4 5 6 7 8" type="primary">LOC106462903</name>
</gene>
<feature type="region of interest" description="Disordered" evidence="1">
    <location>
        <begin position="887"/>
        <end position="920"/>
    </location>
</feature>
<feature type="transmembrane region" description="Helical" evidence="2">
    <location>
        <begin position="106"/>
        <end position="123"/>
    </location>
</feature>
<reference evidence="4 5" key="1">
    <citation type="submission" date="2025-05" db="UniProtKB">
        <authorList>
            <consortium name="RefSeq"/>
        </authorList>
    </citation>
    <scope>IDENTIFICATION</scope>
    <source>
        <tissue evidence="4 5">Muscle</tissue>
    </source>
</reference>
<dbReference type="PANTHER" id="PTHR39952:SF1">
    <property type="match status" value="1"/>
</dbReference>
<feature type="compositionally biased region" description="Low complexity" evidence="1">
    <location>
        <begin position="368"/>
        <end position="379"/>
    </location>
</feature>